<dbReference type="GeneID" id="300656142"/>
<reference evidence="2 3" key="1">
    <citation type="journal article" date="2016" name="Int. J. Syst. Evol. Microbiol.">
        <title>Pyruvatibacter mobilis gen. nov., sp. nov., a marine bacterium from the culture broth of Picochlorum sp. 122.</title>
        <authorList>
            <person name="Wang G."/>
            <person name="Tang M."/>
            <person name="Wu H."/>
            <person name="Dai S."/>
            <person name="Li T."/>
            <person name="Chen C."/>
            <person name="He H."/>
            <person name="Fan J."/>
            <person name="Xiang W."/>
            <person name="Li X."/>
        </authorList>
    </citation>
    <scope>NUCLEOTIDE SEQUENCE [LARGE SCALE GENOMIC DNA]</scope>
    <source>
        <strain evidence="2 3">GYP-11</strain>
    </source>
</reference>
<sequence length="435" mass="44722">MSLQESAYDALFGDDEGRVCKDIPESACNAQPENVSAHLVSLAATKTGDGLADPKLILAWVLNALGAPAYLIGLLVPIREAGALVPQLFAAGAIRSLPVRKWAWAIASLVQGLCVGGMGAAVLIFDGTEAGWAIVGLLTVFALARSVASVSYKDVLGKTVSKSKRGTTTGTADTVAAIAVLAFGLALTFNIIERSVEVVSAALFLGAACWIVASVVFSTLKEVPGATEGGGNAFQTARDQFSLLREDGQLQRFIATRGLLIATGLAPPYLVTIAAQSSGTVLTQLGPFIVASGLASAVSSFFWGRLSDRSSRRVLIYSALMGAAALAVAVLVTFTVPASLMAYVMSAVLFMLMIAYKGVRLGRSTHIVDMGDQDTRAAYTALSNTAVGALLLGAAGFGALASLAGTWVVIAVFAGMCVAAAVVARGLDEVQQDGA</sequence>
<protein>
    <submittedName>
        <fullName evidence="2">MFS transporter</fullName>
    </submittedName>
</protein>
<feature type="transmembrane region" description="Helical" evidence="1">
    <location>
        <begin position="102"/>
        <end position="125"/>
    </location>
</feature>
<dbReference type="PANTHER" id="PTHR23526">
    <property type="entry name" value="INTEGRAL MEMBRANE TRANSPORT PROTEIN-RELATED"/>
    <property type="match status" value="1"/>
</dbReference>
<dbReference type="Gene3D" id="1.20.1250.20">
    <property type="entry name" value="MFS general substrate transporter like domains"/>
    <property type="match status" value="1"/>
</dbReference>
<dbReference type="RefSeq" id="WP_160587207.1">
    <property type="nucleotide sequence ID" value="NZ_BMHN01000001.1"/>
</dbReference>
<dbReference type="PANTHER" id="PTHR23526:SF2">
    <property type="entry name" value="MAJOR FACILITATOR SUPERFAMILY (MFS) PROFILE DOMAIN-CONTAINING PROTEIN"/>
    <property type="match status" value="1"/>
</dbReference>
<gene>
    <name evidence="2" type="ORF">GTQ45_05720</name>
</gene>
<keyword evidence="1" id="KW-1133">Transmembrane helix</keyword>
<feature type="transmembrane region" description="Helical" evidence="1">
    <location>
        <begin position="131"/>
        <end position="152"/>
    </location>
</feature>
<proteinExistence type="predicted"/>
<dbReference type="SUPFAM" id="SSF103473">
    <property type="entry name" value="MFS general substrate transporter"/>
    <property type="match status" value="1"/>
</dbReference>
<comment type="caution">
    <text evidence="2">The sequence shown here is derived from an EMBL/GenBank/DDBJ whole genome shotgun (WGS) entry which is preliminary data.</text>
</comment>
<evidence type="ECO:0000256" key="1">
    <source>
        <dbReference type="SAM" id="Phobius"/>
    </source>
</evidence>
<accession>A0A845Q998</accession>
<dbReference type="AlphaFoldDB" id="A0A845Q998"/>
<feature type="transmembrane region" description="Helical" evidence="1">
    <location>
        <begin position="57"/>
        <end position="78"/>
    </location>
</feature>
<feature type="transmembrane region" description="Helical" evidence="1">
    <location>
        <begin position="254"/>
        <end position="275"/>
    </location>
</feature>
<keyword evidence="3" id="KW-1185">Reference proteome</keyword>
<feature type="transmembrane region" description="Helical" evidence="1">
    <location>
        <begin position="172"/>
        <end position="192"/>
    </location>
</feature>
<dbReference type="EMBL" id="WXYQ01000004">
    <property type="protein sequence ID" value="NBG95225.1"/>
    <property type="molecule type" value="Genomic_DNA"/>
</dbReference>
<organism evidence="2 3">
    <name type="scientific">Pyruvatibacter mobilis</name>
    <dbReference type="NCBI Taxonomy" id="1712261"/>
    <lineage>
        <taxon>Bacteria</taxon>
        <taxon>Pseudomonadati</taxon>
        <taxon>Pseudomonadota</taxon>
        <taxon>Alphaproteobacteria</taxon>
        <taxon>Hyphomicrobiales</taxon>
        <taxon>Parvibaculaceae</taxon>
        <taxon>Pyruvatibacter</taxon>
    </lineage>
</organism>
<feature type="transmembrane region" description="Helical" evidence="1">
    <location>
        <begin position="314"/>
        <end position="334"/>
    </location>
</feature>
<feature type="transmembrane region" description="Helical" evidence="1">
    <location>
        <begin position="281"/>
        <end position="302"/>
    </location>
</feature>
<dbReference type="InterPro" id="IPR036259">
    <property type="entry name" value="MFS_trans_sf"/>
</dbReference>
<evidence type="ECO:0000313" key="3">
    <source>
        <dbReference type="Proteomes" id="UP000470384"/>
    </source>
</evidence>
<feature type="transmembrane region" description="Helical" evidence="1">
    <location>
        <begin position="407"/>
        <end position="427"/>
    </location>
</feature>
<feature type="transmembrane region" description="Helical" evidence="1">
    <location>
        <begin position="377"/>
        <end position="401"/>
    </location>
</feature>
<feature type="transmembrane region" description="Helical" evidence="1">
    <location>
        <begin position="198"/>
        <end position="217"/>
    </location>
</feature>
<keyword evidence="1" id="KW-0812">Transmembrane</keyword>
<keyword evidence="1" id="KW-0472">Membrane</keyword>
<dbReference type="OrthoDB" id="1117124at2"/>
<dbReference type="InterPro" id="IPR052528">
    <property type="entry name" value="Sugar_transport-like"/>
</dbReference>
<name>A0A845Q998_9HYPH</name>
<dbReference type="Proteomes" id="UP000470384">
    <property type="component" value="Unassembled WGS sequence"/>
</dbReference>
<feature type="transmembrane region" description="Helical" evidence="1">
    <location>
        <begin position="340"/>
        <end position="356"/>
    </location>
</feature>
<evidence type="ECO:0000313" key="2">
    <source>
        <dbReference type="EMBL" id="NBG95225.1"/>
    </source>
</evidence>